<evidence type="ECO:0000256" key="12">
    <source>
        <dbReference type="SAM" id="Phobius"/>
    </source>
</evidence>
<evidence type="ECO:0000256" key="1">
    <source>
        <dbReference type="ARBA" id="ARBA00004651"/>
    </source>
</evidence>
<dbReference type="CDD" id="cd00637">
    <property type="entry name" value="7tm_classA_rhodopsin-like"/>
    <property type="match status" value="1"/>
</dbReference>
<evidence type="ECO:0000313" key="15">
    <source>
        <dbReference type="Proteomes" id="UP001249851"/>
    </source>
</evidence>
<feature type="transmembrane region" description="Helical" evidence="12">
    <location>
        <begin position="20"/>
        <end position="40"/>
    </location>
</feature>
<evidence type="ECO:0000256" key="3">
    <source>
        <dbReference type="ARBA" id="ARBA00022692"/>
    </source>
</evidence>
<proteinExistence type="inferred from homology"/>
<protein>
    <submittedName>
        <fullName evidence="14">Neuropeptide FF receptor 1</fullName>
    </submittedName>
</protein>
<dbReference type="Proteomes" id="UP001249851">
    <property type="component" value="Unassembled WGS sequence"/>
</dbReference>
<dbReference type="Gene3D" id="1.20.1070.10">
    <property type="entry name" value="Rhodopsin 7-helix transmembrane proteins"/>
    <property type="match status" value="1"/>
</dbReference>
<name>A0AAD9V9B6_ACRCE</name>
<evidence type="ECO:0000313" key="14">
    <source>
        <dbReference type="EMBL" id="KAK2566014.1"/>
    </source>
</evidence>
<gene>
    <name evidence="14" type="ORF">P5673_010336</name>
</gene>
<dbReference type="PROSITE" id="PS00237">
    <property type="entry name" value="G_PROTEIN_RECEP_F1_1"/>
    <property type="match status" value="1"/>
</dbReference>
<comment type="similarity">
    <text evidence="10">Belongs to the G-protein coupled receptor 1 family.</text>
</comment>
<evidence type="ECO:0000256" key="9">
    <source>
        <dbReference type="ARBA" id="ARBA00023224"/>
    </source>
</evidence>
<dbReference type="GO" id="GO:0005886">
    <property type="term" value="C:plasma membrane"/>
    <property type="evidence" value="ECO:0007669"/>
    <property type="project" value="UniProtKB-SubCell"/>
</dbReference>
<dbReference type="PROSITE" id="PS50262">
    <property type="entry name" value="G_PROTEIN_RECEP_F1_2"/>
    <property type="match status" value="1"/>
</dbReference>
<reference evidence="14" key="1">
    <citation type="journal article" date="2023" name="G3 (Bethesda)">
        <title>Whole genome assembly and annotation of the endangered Caribbean coral Acropora cervicornis.</title>
        <authorList>
            <person name="Selwyn J.D."/>
            <person name="Vollmer S.V."/>
        </authorList>
    </citation>
    <scope>NUCLEOTIDE SEQUENCE</scope>
    <source>
        <strain evidence="14">K2</strain>
    </source>
</reference>
<dbReference type="GO" id="GO:0004930">
    <property type="term" value="F:G protein-coupled receptor activity"/>
    <property type="evidence" value="ECO:0007669"/>
    <property type="project" value="UniProtKB-KW"/>
</dbReference>
<keyword evidence="7 10" id="KW-0675">Receptor</keyword>
<feature type="domain" description="G-protein coupled receptors family 1 profile" evidence="13">
    <location>
        <begin position="31"/>
        <end position="268"/>
    </location>
</feature>
<accession>A0AAD9V9B6</accession>
<keyword evidence="4 12" id="KW-1133">Transmembrane helix</keyword>
<feature type="transmembrane region" description="Helical" evidence="12">
    <location>
        <begin position="213"/>
        <end position="233"/>
    </location>
</feature>
<keyword evidence="6 12" id="KW-0472">Membrane</keyword>
<evidence type="ECO:0000256" key="6">
    <source>
        <dbReference type="ARBA" id="ARBA00023136"/>
    </source>
</evidence>
<organism evidence="14 15">
    <name type="scientific">Acropora cervicornis</name>
    <name type="common">Staghorn coral</name>
    <dbReference type="NCBI Taxonomy" id="6130"/>
    <lineage>
        <taxon>Eukaryota</taxon>
        <taxon>Metazoa</taxon>
        <taxon>Cnidaria</taxon>
        <taxon>Anthozoa</taxon>
        <taxon>Hexacorallia</taxon>
        <taxon>Scleractinia</taxon>
        <taxon>Astrocoeniina</taxon>
        <taxon>Acroporidae</taxon>
        <taxon>Acropora</taxon>
    </lineage>
</organism>
<dbReference type="InterPro" id="IPR017452">
    <property type="entry name" value="GPCR_Rhodpsn_7TM"/>
</dbReference>
<keyword evidence="9 10" id="KW-0807">Transducer</keyword>
<dbReference type="EMBL" id="JARQWQ010000018">
    <property type="protein sequence ID" value="KAK2566014.1"/>
    <property type="molecule type" value="Genomic_DNA"/>
</dbReference>
<feature type="region of interest" description="Disordered" evidence="11">
    <location>
        <begin position="295"/>
        <end position="323"/>
    </location>
</feature>
<feature type="transmembrane region" description="Helical" evidence="12">
    <location>
        <begin position="161"/>
        <end position="185"/>
    </location>
</feature>
<dbReference type="PANTHER" id="PTHR24246:SF27">
    <property type="entry name" value="ADENOSINE RECEPTOR, ISOFORM A"/>
    <property type="match status" value="1"/>
</dbReference>
<evidence type="ECO:0000256" key="4">
    <source>
        <dbReference type="ARBA" id="ARBA00022989"/>
    </source>
</evidence>
<reference evidence="14" key="2">
    <citation type="journal article" date="2023" name="Science">
        <title>Genomic signatures of disease resistance in endangered staghorn corals.</title>
        <authorList>
            <person name="Vollmer S.V."/>
            <person name="Selwyn J.D."/>
            <person name="Despard B.A."/>
            <person name="Roesel C.L."/>
        </authorList>
    </citation>
    <scope>NUCLEOTIDE SEQUENCE</scope>
    <source>
        <strain evidence="14">K2</strain>
    </source>
</reference>
<feature type="transmembrane region" description="Helical" evidence="12">
    <location>
        <begin position="52"/>
        <end position="73"/>
    </location>
</feature>
<dbReference type="PANTHER" id="PTHR24246">
    <property type="entry name" value="OLFACTORY RECEPTOR AND ADENOSINE RECEPTOR"/>
    <property type="match status" value="1"/>
</dbReference>
<feature type="compositionally biased region" description="Basic and acidic residues" evidence="11">
    <location>
        <begin position="302"/>
        <end position="323"/>
    </location>
</feature>
<evidence type="ECO:0000259" key="13">
    <source>
        <dbReference type="PROSITE" id="PS50262"/>
    </source>
</evidence>
<dbReference type="AlphaFoldDB" id="A0AAD9V9B6"/>
<comment type="caution">
    <text evidence="14">The sequence shown here is derived from an EMBL/GenBank/DDBJ whole genome shotgun (WGS) entry which is preliminary data.</text>
</comment>
<feature type="transmembrane region" description="Helical" evidence="12">
    <location>
        <begin position="132"/>
        <end position="149"/>
    </location>
</feature>
<evidence type="ECO:0000256" key="8">
    <source>
        <dbReference type="ARBA" id="ARBA00023180"/>
    </source>
</evidence>
<keyword evidence="5 10" id="KW-0297">G-protein coupled receptor</keyword>
<keyword evidence="8" id="KW-0325">Glycoprotein</keyword>
<keyword evidence="3 10" id="KW-0812">Transmembrane</keyword>
<dbReference type="InterPro" id="IPR000276">
    <property type="entry name" value="GPCR_Rhodpsn"/>
</dbReference>
<evidence type="ECO:0000256" key="5">
    <source>
        <dbReference type="ARBA" id="ARBA00023040"/>
    </source>
</evidence>
<evidence type="ECO:0000256" key="2">
    <source>
        <dbReference type="ARBA" id="ARBA00022475"/>
    </source>
</evidence>
<keyword evidence="2" id="KW-1003">Cell membrane</keyword>
<comment type="subcellular location">
    <subcellularLocation>
        <location evidence="1">Cell membrane</location>
        <topology evidence="1">Multi-pass membrane protein</topology>
    </subcellularLocation>
</comment>
<dbReference type="SUPFAM" id="SSF81321">
    <property type="entry name" value="Family A G protein-coupled receptor-like"/>
    <property type="match status" value="1"/>
</dbReference>
<evidence type="ECO:0000256" key="11">
    <source>
        <dbReference type="SAM" id="MobiDB-lite"/>
    </source>
</evidence>
<evidence type="ECO:0000256" key="10">
    <source>
        <dbReference type="RuleBase" id="RU000688"/>
    </source>
</evidence>
<keyword evidence="15" id="KW-1185">Reference proteome</keyword>
<evidence type="ECO:0000256" key="7">
    <source>
        <dbReference type="ARBA" id="ARBA00023170"/>
    </source>
</evidence>
<dbReference type="PRINTS" id="PR00237">
    <property type="entry name" value="GPCRRHODOPSN"/>
</dbReference>
<sequence length="323" mass="36893">MNSNLNHEFTSRIFVINGTVLLLFAVLISVSNGLLLFALYKDPLKTFRNATAVLVAALGITDFLTGCVTAVDVGICHIIEATTNRKVMLQAKIISQVTVRASVFIMILFAVERFMAVAFPYVYRFSITIRKTLFGCVLCWVFAIVTSCLELTVDRDLYDMIFLYLTFVVPLLTLSFTYCASCWLMKQKAKRLKTHDARKEKSTKVQTQLTKTATLIILVFILSLLPFWSLTVVARYCKSCAKESWFIACYRFSIPILYSNSALNPVLYAWRMQSYRRSFVALFTGVRLRGPFGRHTQSCTEKPQRYDTLEKDTESKHEDETKL</sequence>
<feature type="transmembrane region" description="Helical" evidence="12">
    <location>
        <begin position="245"/>
        <end position="270"/>
    </location>
</feature>
<dbReference type="Pfam" id="PF00001">
    <property type="entry name" value="7tm_1"/>
    <property type="match status" value="2"/>
</dbReference>